<keyword evidence="2" id="KW-0238">DNA-binding</keyword>
<dbReference type="SUPFAM" id="SSF46894">
    <property type="entry name" value="C-terminal effector domain of the bipartite response regulators"/>
    <property type="match status" value="1"/>
</dbReference>
<protein>
    <submittedName>
        <fullName evidence="2">DNA-binding CsgD family transcriptional regulator</fullName>
    </submittedName>
</protein>
<evidence type="ECO:0000313" key="3">
    <source>
        <dbReference type="Proteomes" id="UP001519332"/>
    </source>
</evidence>
<evidence type="ECO:0000313" key="2">
    <source>
        <dbReference type="EMBL" id="MBP2327503.1"/>
    </source>
</evidence>
<dbReference type="SMART" id="SM00421">
    <property type="entry name" value="HTH_LUXR"/>
    <property type="match status" value="1"/>
</dbReference>
<dbReference type="Gene3D" id="1.10.10.10">
    <property type="entry name" value="Winged helix-like DNA-binding domain superfamily/Winged helix DNA-binding domain"/>
    <property type="match status" value="1"/>
</dbReference>
<evidence type="ECO:0000259" key="1">
    <source>
        <dbReference type="PROSITE" id="PS50043"/>
    </source>
</evidence>
<dbReference type="InterPro" id="IPR016032">
    <property type="entry name" value="Sig_transdc_resp-reg_C-effctor"/>
</dbReference>
<dbReference type="GO" id="GO:0003677">
    <property type="term" value="F:DNA binding"/>
    <property type="evidence" value="ECO:0007669"/>
    <property type="project" value="UniProtKB-KW"/>
</dbReference>
<name>A0ABS4TU60_9PSEU</name>
<keyword evidence="3" id="KW-1185">Reference proteome</keyword>
<reference evidence="2 3" key="1">
    <citation type="submission" date="2021-03" db="EMBL/GenBank/DDBJ databases">
        <title>Sequencing the genomes of 1000 actinobacteria strains.</title>
        <authorList>
            <person name="Klenk H.-P."/>
        </authorList>
    </citation>
    <scope>NUCLEOTIDE SEQUENCE [LARGE SCALE GENOMIC DNA]</scope>
    <source>
        <strain evidence="2 3">DSM 46670</strain>
    </source>
</reference>
<dbReference type="Pfam" id="PF00196">
    <property type="entry name" value="GerE"/>
    <property type="match status" value="1"/>
</dbReference>
<dbReference type="Proteomes" id="UP001519332">
    <property type="component" value="Unassembled WGS sequence"/>
</dbReference>
<proteinExistence type="predicted"/>
<dbReference type="EMBL" id="JAGINW010000001">
    <property type="protein sequence ID" value="MBP2327503.1"/>
    <property type="molecule type" value="Genomic_DNA"/>
</dbReference>
<dbReference type="PROSITE" id="PS50043">
    <property type="entry name" value="HTH_LUXR_2"/>
    <property type="match status" value="1"/>
</dbReference>
<comment type="caution">
    <text evidence="2">The sequence shown here is derived from an EMBL/GenBank/DDBJ whole genome shotgun (WGS) entry which is preliminary data.</text>
</comment>
<feature type="domain" description="HTH luxR-type" evidence="1">
    <location>
        <begin position="190"/>
        <end position="255"/>
    </location>
</feature>
<gene>
    <name evidence="2" type="ORF">JOF56_007888</name>
</gene>
<organism evidence="2 3">
    <name type="scientific">Kibdelosporangium banguiense</name>
    <dbReference type="NCBI Taxonomy" id="1365924"/>
    <lineage>
        <taxon>Bacteria</taxon>
        <taxon>Bacillati</taxon>
        <taxon>Actinomycetota</taxon>
        <taxon>Actinomycetes</taxon>
        <taxon>Pseudonocardiales</taxon>
        <taxon>Pseudonocardiaceae</taxon>
        <taxon>Kibdelosporangium</taxon>
    </lineage>
</organism>
<dbReference type="RefSeq" id="WP_209644441.1">
    <property type="nucleotide sequence ID" value="NZ_JAGINW010000001.1"/>
</dbReference>
<accession>A0ABS4TU60</accession>
<dbReference type="InterPro" id="IPR036388">
    <property type="entry name" value="WH-like_DNA-bd_sf"/>
</dbReference>
<dbReference type="InterPro" id="IPR000792">
    <property type="entry name" value="Tscrpt_reg_LuxR_C"/>
</dbReference>
<sequence length="259" mass="28166">MATILIARGQINAARAVIDSARIAEASLPHLLNIPEADLEYILGNPARARMLVHNGLTSADEHGVVVGTDELWLRAALDDLAVGAHADAADSVTELNQLAEQLGTGRAHRNHLLASAIVNHDHQAATAAVTLAREREQPHELADTLMTLAAHNIGDPTQLREAYEIFGNLDALLPRARLRHLMRTHGITIPGRNVTISENERLLASLIADGLTNREVATVLATTEKNIEGRLSRLFQRTGYRSRVELATAMLTGEYTPY</sequence>